<dbReference type="GO" id="GO:0003676">
    <property type="term" value="F:nucleic acid binding"/>
    <property type="evidence" value="ECO:0007669"/>
    <property type="project" value="InterPro"/>
</dbReference>
<dbReference type="EMBL" id="BMAU01021233">
    <property type="protein sequence ID" value="GFY02933.1"/>
    <property type="molecule type" value="Genomic_DNA"/>
</dbReference>
<evidence type="ECO:0000313" key="2">
    <source>
        <dbReference type="Proteomes" id="UP000887159"/>
    </source>
</evidence>
<sequence length="88" mass="9926">MIGDLPIERINPCRAFEKVGIDIAGPTTTKCQHTRKANNFKFYICLFIRMCTKAMHLEVVSSLSAAAFLSALRRFVSRRGYSSDPKDL</sequence>
<protein>
    <submittedName>
        <fullName evidence="1">Integrase catalytic domain-containing protein</fullName>
    </submittedName>
</protein>
<dbReference type="SUPFAM" id="SSF53098">
    <property type="entry name" value="Ribonuclease H-like"/>
    <property type="match status" value="1"/>
</dbReference>
<dbReference type="PANTHER" id="PTHR47331:SF6">
    <property type="entry name" value="DOUBLECORTIN DOMAIN-CONTAINING PROTEIN"/>
    <property type="match status" value="1"/>
</dbReference>
<dbReference type="Proteomes" id="UP000887159">
    <property type="component" value="Unassembled WGS sequence"/>
</dbReference>
<dbReference type="InterPro" id="IPR012337">
    <property type="entry name" value="RNaseH-like_sf"/>
</dbReference>
<organism evidence="1 2">
    <name type="scientific">Trichonephila clavipes</name>
    <name type="common">Golden silk orbweaver</name>
    <name type="synonym">Nephila clavipes</name>
    <dbReference type="NCBI Taxonomy" id="2585209"/>
    <lineage>
        <taxon>Eukaryota</taxon>
        <taxon>Metazoa</taxon>
        <taxon>Ecdysozoa</taxon>
        <taxon>Arthropoda</taxon>
        <taxon>Chelicerata</taxon>
        <taxon>Arachnida</taxon>
        <taxon>Araneae</taxon>
        <taxon>Araneomorphae</taxon>
        <taxon>Entelegynae</taxon>
        <taxon>Araneoidea</taxon>
        <taxon>Nephilidae</taxon>
        <taxon>Trichonephila</taxon>
    </lineage>
</organism>
<accession>A0A8X6VCJ9</accession>
<dbReference type="Gene3D" id="3.30.420.10">
    <property type="entry name" value="Ribonuclease H-like superfamily/Ribonuclease H"/>
    <property type="match status" value="1"/>
</dbReference>
<proteinExistence type="predicted"/>
<dbReference type="AlphaFoldDB" id="A0A8X6VCJ9"/>
<dbReference type="InterPro" id="IPR036397">
    <property type="entry name" value="RNaseH_sf"/>
</dbReference>
<evidence type="ECO:0000313" key="1">
    <source>
        <dbReference type="EMBL" id="GFY02933.1"/>
    </source>
</evidence>
<reference evidence="1" key="1">
    <citation type="submission" date="2020-08" db="EMBL/GenBank/DDBJ databases">
        <title>Multicomponent nature underlies the extraordinary mechanical properties of spider dragline silk.</title>
        <authorList>
            <person name="Kono N."/>
            <person name="Nakamura H."/>
            <person name="Mori M."/>
            <person name="Yoshida Y."/>
            <person name="Ohtoshi R."/>
            <person name="Malay A.D."/>
            <person name="Moran D.A.P."/>
            <person name="Tomita M."/>
            <person name="Numata K."/>
            <person name="Arakawa K."/>
        </authorList>
    </citation>
    <scope>NUCLEOTIDE SEQUENCE</scope>
</reference>
<dbReference type="PANTHER" id="PTHR47331">
    <property type="entry name" value="PHD-TYPE DOMAIN-CONTAINING PROTEIN"/>
    <property type="match status" value="1"/>
</dbReference>
<name>A0A8X6VCJ9_TRICX</name>
<gene>
    <name evidence="1" type="primary">AVEN_141177_1</name>
    <name evidence="1" type="ORF">TNCV_3508131</name>
</gene>
<comment type="caution">
    <text evidence="1">The sequence shown here is derived from an EMBL/GenBank/DDBJ whole genome shotgun (WGS) entry which is preliminary data.</text>
</comment>
<keyword evidence="2" id="KW-1185">Reference proteome</keyword>